<evidence type="ECO:0000313" key="4">
    <source>
        <dbReference type="Proteomes" id="UP000602510"/>
    </source>
</evidence>
<keyword evidence="4" id="KW-1185">Reference proteome</keyword>
<feature type="coiled-coil region" evidence="1">
    <location>
        <begin position="356"/>
        <end position="418"/>
    </location>
</feature>
<sequence length="506" mass="57943">MESIHGNLSRSSMLPLPSRFQAHLDKLHKQQVKIQQLERDKHEQKERIRELEDQAQHLNQMQKDQDETIAQLRRELADHDHEDPKAEETIDMLTRQVEKLKVKIARAEEAQRDAEADYILRHFVGDDDGARTSPSTLEEPHSELTRVALAEQQSSRRVGELEAELEILGDTAEALSREVQDSKEAKQQLEAELQEMKSSNRELERELQQLKRGEDAKAVDVVEDEQWESMASVCQNLVTSLRAQVKTLAHDKKELERAIECSQRSANNRLETLEQDRQNVEVENGRLRTELARLRQDPNAVTLQFPKLEEENVDEALAEKEMIPVTQARVHEQELAIRVQEVEQKLAASLDTAAYNQQLVTEKNELLRQLEEERRHSRELVYSAATFKEATETALKQLKEVEIELRAINRSRDSSDEQHETVASLARLVITDLKRQQDESVDAAVASMQVLHLTSSLEEHLLRLRALRGAQDSCLSAMSSSDPEAGKHTNVAEDYTLIQINEVFLS</sequence>
<evidence type="ECO:0000313" key="3">
    <source>
        <dbReference type="EMBL" id="KAF4149540.1"/>
    </source>
</evidence>
<dbReference type="AlphaFoldDB" id="A0A833SEU8"/>
<dbReference type="EMBL" id="JAACNO010000162">
    <property type="protein sequence ID" value="KAF4149540.1"/>
    <property type="molecule type" value="Genomic_DNA"/>
</dbReference>
<dbReference type="EMBL" id="WSZM01000492">
    <property type="protein sequence ID" value="KAF4032408.1"/>
    <property type="molecule type" value="Genomic_DNA"/>
</dbReference>
<dbReference type="Proteomes" id="UP000704712">
    <property type="component" value="Unassembled WGS sequence"/>
</dbReference>
<comment type="caution">
    <text evidence="2">The sequence shown here is derived from an EMBL/GenBank/DDBJ whole genome shotgun (WGS) entry which is preliminary data.</text>
</comment>
<evidence type="ECO:0000256" key="1">
    <source>
        <dbReference type="SAM" id="Coils"/>
    </source>
</evidence>
<organism evidence="2 4">
    <name type="scientific">Phytophthora infestans</name>
    <name type="common">Potato late blight agent</name>
    <name type="synonym">Botrytis infestans</name>
    <dbReference type="NCBI Taxonomy" id="4787"/>
    <lineage>
        <taxon>Eukaryota</taxon>
        <taxon>Sar</taxon>
        <taxon>Stramenopiles</taxon>
        <taxon>Oomycota</taxon>
        <taxon>Peronosporomycetes</taxon>
        <taxon>Peronosporales</taxon>
        <taxon>Peronosporaceae</taxon>
        <taxon>Phytophthora</taxon>
    </lineage>
</organism>
<accession>A0A833SEU8</accession>
<gene>
    <name evidence="2" type="ORF">GN244_ATG15721</name>
    <name evidence="3" type="ORF">GN958_ATG01257</name>
</gene>
<reference evidence="2" key="1">
    <citation type="submission" date="2020-04" db="EMBL/GenBank/DDBJ databases">
        <title>Hybrid Assembly of Korean Phytophthora infestans isolates.</title>
        <authorList>
            <person name="Prokchorchik M."/>
            <person name="Lee Y."/>
            <person name="Seo J."/>
            <person name="Cho J.-H."/>
            <person name="Park Y.-E."/>
            <person name="Jang D.-C."/>
            <person name="Im J.-S."/>
            <person name="Choi J.-G."/>
            <person name="Park H.-J."/>
            <person name="Lee G.-B."/>
            <person name="Lee Y.-G."/>
            <person name="Hong S.-Y."/>
            <person name="Cho K."/>
            <person name="Sohn K.H."/>
        </authorList>
    </citation>
    <scope>NUCLEOTIDE SEQUENCE</scope>
    <source>
        <strain evidence="2">KR_1_A1</strain>
        <strain evidence="3">KR_2_A2</strain>
    </source>
</reference>
<proteinExistence type="predicted"/>
<evidence type="ECO:0000313" key="2">
    <source>
        <dbReference type="EMBL" id="KAF4032408.1"/>
    </source>
</evidence>
<dbReference type="Proteomes" id="UP000602510">
    <property type="component" value="Unassembled WGS sequence"/>
</dbReference>
<name>A0A833SEU8_PHYIN</name>
<feature type="coiled-coil region" evidence="1">
    <location>
        <begin position="158"/>
        <end position="297"/>
    </location>
</feature>
<feature type="coiled-coil region" evidence="1">
    <location>
        <begin position="20"/>
        <end position="117"/>
    </location>
</feature>
<keyword evidence="1" id="KW-0175">Coiled coil</keyword>
<protein>
    <submittedName>
        <fullName evidence="2">Uncharacterized protein</fullName>
    </submittedName>
</protein>